<dbReference type="SUPFAM" id="SSF52141">
    <property type="entry name" value="Uracil-DNA glycosylase-like"/>
    <property type="match status" value="1"/>
</dbReference>
<gene>
    <name evidence="13" type="ORF">WOB96_04845</name>
</gene>
<keyword evidence="9" id="KW-0408">Iron</keyword>
<accession>A0ABU9D7X6</accession>
<comment type="catalytic activity">
    <reaction evidence="1">
        <text>Hydrolyzes single-stranded DNA or mismatched double-stranded DNA and polynucleotides, releasing free uracil.</text>
        <dbReference type="EC" id="3.2.2.27"/>
    </reaction>
</comment>
<organism evidence="13 14">
    <name type="scientific">Thermithiobacillus plumbiphilus</name>
    <dbReference type="NCBI Taxonomy" id="1729899"/>
    <lineage>
        <taxon>Bacteria</taxon>
        <taxon>Pseudomonadati</taxon>
        <taxon>Pseudomonadota</taxon>
        <taxon>Acidithiobacillia</taxon>
        <taxon>Acidithiobacillales</taxon>
        <taxon>Thermithiobacillaceae</taxon>
        <taxon>Thermithiobacillus</taxon>
    </lineage>
</organism>
<evidence type="ECO:0000256" key="7">
    <source>
        <dbReference type="ARBA" id="ARBA00022763"/>
    </source>
</evidence>
<evidence type="ECO:0000256" key="8">
    <source>
        <dbReference type="ARBA" id="ARBA00022801"/>
    </source>
</evidence>
<evidence type="ECO:0000256" key="6">
    <source>
        <dbReference type="ARBA" id="ARBA00022723"/>
    </source>
</evidence>
<evidence type="ECO:0000256" key="10">
    <source>
        <dbReference type="ARBA" id="ARBA00023014"/>
    </source>
</evidence>
<keyword evidence="7" id="KW-0227">DNA damage</keyword>
<sequence length="268" mass="29411">MARKTTSADRWSALLKTLELDPLWTPRPGGVLDQSESIQAAQPLQATPIGEPGAPMAASMDVADAASKPDTPNRAELIARMDWATLEATVAQCVACPLWETRTQTVFGVGDRQAAWMFVGEAPGAEEDKRGEPFVGRAGKLLDAMLAAMGLHRGENVFISNVLKSRPPNNRDPLGPEVQQCEPYLKRQIALIQPKVIVALGRFAVQSLLHAHTPLSELRGRPHAYEGIPLIVTYHPAYLLRSPLEKRKTLEDLRLAQRVMAQFRDAAE</sequence>
<dbReference type="EC" id="3.2.2.27" evidence="3"/>
<dbReference type="SMART" id="SM00987">
    <property type="entry name" value="UreE_C"/>
    <property type="match status" value="1"/>
</dbReference>
<dbReference type="Pfam" id="PF03167">
    <property type="entry name" value="UDG"/>
    <property type="match status" value="1"/>
</dbReference>
<evidence type="ECO:0000256" key="2">
    <source>
        <dbReference type="ARBA" id="ARBA00006521"/>
    </source>
</evidence>
<dbReference type="NCBIfam" id="TIGR00758">
    <property type="entry name" value="UDG_fam4"/>
    <property type="match status" value="1"/>
</dbReference>
<comment type="similarity">
    <text evidence="2">Belongs to the uracil-DNA glycosylase (UDG) superfamily. Type 4 (UDGa) family.</text>
</comment>
<evidence type="ECO:0000256" key="1">
    <source>
        <dbReference type="ARBA" id="ARBA00001400"/>
    </source>
</evidence>
<dbReference type="GO" id="GO:0004844">
    <property type="term" value="F:uracil DNA N-glycosylase activity"/>
    <property type="evidence" value="ECO:0007669"/>
    <property type="project" value="UniProtKB-EC"/>
</dbReference>
<protein>
    <recommendedName>
        <fullName evidence="4">Type-4 uracil-DNA glycosylase</fullName>
        <ecNumber evidence="3">3.2.2.27</ecNumber>
    </recommendedName>
</protein>
<feature type="domain" description="Uracil-DNA glycosylase-like" evidence="12">
    <location>
        <begin position="107"/>
        <end position="254"/>
    </location>
</feature>
<dbReference type="InterPro" id="IPR005122">
    <property type="entry name" value="Uracil-DNA_glycosylase-like"/>
</dbReference>
<keyword evidence="11" id="KW-0234">DNA repair</keyword>
<dbReference type="Proteomes" id="UP001446205">
    <property type="component" value="Unassembled WGS sequence"/>
</dbReference>
<keyword evidence="5" id="KW-0004">4Fe-4S</keyword>
<dbReference type="PANTHER" id="PTHR33693">
    <property type="entry name" value="TYPE-5 URACIL-DNA GLYCOSYLASE"/>
    <property type="match status" value="1"/>
</dbReference>
<keyword evidence="6" id="KW-0479">Metal-binding</keyword>
<evidence type="ECO:0000313" key="14">
    <source>
        <dbReference type="Proteomes" id="UP001446205"/>
    </source>
</evidence>
<dbReference type="EMBL" id="JBBPCO010000003">
    <property type="protein sequence ID" value="MEK8089086.1"/>
    <property type="molecule type" value="Genomic_DNA"/>
</dbReference>
<dbReference type="Gene3D" id="3.40.470.10">
    <property type="entry name" value="Uracil-DNA glycosylase-like domain"/>
    <property type="match status" value="1"/>
</dbReference>
<evidence type="ECO:0000256" key="3">
    <source>
        <dbReference type="ARBA" id="ARBA00012030"/>
    </source>
</evidence>
<evidence type="ECO:0000256" key="4">
    <source>
        <dbReference type="ARBA" id="ARBA00019403"/>
    </source>
</evidence>
<evidence type="ECO:0000256" key="5">
    <source>
        <dbReference type="ARBA" id="ARBA00022485"/>
    </source>
</evidence>
<dbReference type="InterPro" id="IPR051536">
    <property type="entry name" value="UDG_Type-4/5"/>
</dbReference>
<evidence type="ECO:0000313" key="13">
    <source>
        <dbReference type="EMBL" id="MEK8089086.1"/>
    </source>
</evidence>
<comment type="caution">
    <text evidence="13">The sequence shown here is derived from an EMBL/GenBank/DDBJ whole genome shotgun (WGS) entry which is preliminary data.</text>
</comment>
<dbReference type="InterPro" id="IPR005273">
    <property type="entry name" value="Ura-DNA_glyco_family4"/>
</dbReference>
<keyword evidence="8 13" id="KW-0378">Hydrolase</keyword>
<keyword evidence="10" id="KW-0411">Iron-sulfur</keyword>
<dbReference type="SMART" id="SM00986">
    <property type="entry name" value="UDG"/>
    <property type="match status" value="1"/>
</dbReference>
<keyword evidence="14" id="KW-1185">Reference proteome</keyword>
<name>A0ABU9D7X6_9PROT</name>
<dbReference type="PANTHER" id="PTHR33693:SF1">
    <property type="entry name" value="TYPE-4 URACIL-DNA GLYCOSYLASE"/>
    <property type="match status" value="1"/>
</dbReference>
<evidence type="ECO:0000256" key="9">
    <source>
        <dbReference type="ARBA" id="ARBA00023004"/>
    </source>
</evidence>
<keyword evidence="13" id="KW-0326">Glycosidase</keyword>
<evidence type="ECO:0000259" key="12">
    <source>
        <dbReference type="SMART" id="SM00986"/>
    </source>
</evidence>
<proteinExistence type="inferred from homology"/>
<evidence type="ECO:0000256" key="11">
    <source>
        <dbReference type="ARBA" id="ARBA00023204"/>
    </source>
</evidence>
<reference evidence="13 14" key="1">
    <citation type="submission" date="2024-04" db="EMBL/GenBank/DDBJ databases">
        <authorList>
            <person name="Abashina T."/>
            <person name="Shaikin A."/>
        </authorList>
    </citation>
    <scope>NUCLEOTIDE SEQUENCE [LARGE SCALE GENOMIC DNA]</scope>
    <source>
        <strain evidence="13 14">AAFK</strain>
    </source>
</reference>
<dbReference type="RefSeq" id="WP_341370152.1">
    <property type="nucleotide sequence ID" value="NZ_JBBPCO010000003.1"/>
</dbReference>
<dbReference type="InterPro" id="IPR036895">
    <property type="entry name" value="Uracil-DNA_glycosylase-like_sf"/>
</dbReference>
<dbReference type="CDD" id="cd10030">
    <property type="entry name" value="UDG-F4_TTUDGA_SPO1dp_like"/>
    <property type="match status" value="1"/>
</dbReference>